<protein>
    <recommendedName>
        <fullName evidence="4">Lipoprotein</fullName>
    </recommendedName>
</protein>
<accession>A0A1M5IDR7</accession>
<dbReference type="Proteomes" id="UP000189796">
    <property type="component" value="Chromosome I"/>
</dbReference>
<gene>
    <name evidence="2" type="ORF">SAMN05443248_0938</name>
</gene>
<name>A0A1M5IDR7_9BRAD</name>
<evidence type="ECO:0008006" key="4">
    <source>
        <dbReference type="Google" id="ProtNLM"/>
    </source>
</evidence>
<keyword evidence="1" id="KW-0732">Signal</keyword>
<proteinExistence type="predicted"/>
<evidence type="ECO:0000256" key="1">
    <source>
        <dbReference type="SAM" id="SignalP"/>
    </source>
</evidence>
<feature type="chain" id="PRO_5012883679" description="Lipoprotein" evidence="1">
    <location>
        <begin position="20"/>
        <end position="359"/>
    </location>
</feature>
<dbReference type="OrthoDB" id="8441909at2"/>
<evidence type="ECO:0000313" key="3">
    <source>
        <dbReference type="Proteomes" id="UP000189796"/>
    </source>
</evidence>
<dbReference type="AlphaFoldDB" id="A0A1M5IDR7"/>
<dbReference type="EMBL" id="LT670817">
    <property type="protein sequence ID" value="SHG26494.1"/>
    <property type="molecule type" value="Genomic_DNA"/>
</dbReference>
<dbReference type="RefSeq" id="WP_079600199.1">
    <property type="nucleotide sequence ID" value="NZ_LT670817.1"/>
</dbReference>
<sequence length="359" mass="38773">MSWRLAVMFPGLVFLAACAIHPLPDDYTGVTTPQIVQQIRCETRDAAIQALVTWLEDLGRDHPSQAGVPLARTLAARYKNNPNEISGFSSALFKGDEFQEVRNVVDIFYSIGVAYNFDLTMTENNDLSAGAANLQGGPSNSLFKLGLGGSVTRKRNNERSFTVTDTFSNLLTKLNTTVREGGRRDCDGYLVEANYVYPIVGHIGMDRMVYDYLDLTLFGNLAGTKAKPTAPPTMTDDLTFTTTLDASATPKITFTPTGTAFQLTDASLTGEVKRTDMHEVTVGLALPTSATAYLSSLRAFIFAPTNAVVVGDRERGRAGFGTSLVLGARVIGGGTPSETLAVYAVDQRKSQQFMLLPSP</sequence>
<feature type="signal peptide" evidence="1">
    <location>
        <begin position="1"/>
        <end position="19"/>
    </location>
</feature>
<reference evidence="2 3" key="1">
    <citation type="submission" date="2016-11" db="EMBL/GenBank/DDBJ databases">
        <authorList>
            <person name="Jaros S."/>
            <person name="Januszkiewicz K."/>
            <person name="Wedrychowicz H."/>
        </authorList>
    </citation>
    <scope>NUCLEOTIDE SEQUENCE [LARGE SCALE GENOMIC DNA]</scope>
    <source>
        <strain evidence="2 3">GAS138</strain>
    </source>
</reference>
<organism evidence="2 3">
    <name type="scientific">Bradyrhizobium erythrophlei</name>
    <dbReference type="NCBI Taxonomy" id="1437360"/>
    <lineage>
        <taxon>Bacteria</taxon>
        <taxon>Pseudomonadati</taxon>
        <taxon>Pseudomonadota</taxon>
        <taxon>Alphaproteobacteria</taxon>
        <taxon>Hyphomicrobiales</taxon>
        <taxon>Nitrobacteraceae</taxon>
        <taxon>Bradyrhizobium</taxon>
    </lineage>
</organism>
<evidence type="ECO:0000313" key="2">
    <source>
        <dbReference type="EMBL" id="SHG26494.1"/>
    </source>
</evidence>
<dbReference type="PROSITE" id="PS51257">
    <property type="entry name" value="PROKAR_LIPOPROTEIN"/>
    <property type="match status" value="1"/>
</dbReference>